<keyword evidence="9" id="KW-1185">Reference proteome</keyword>
<evidence type="ECO:0000256" key="5">
    <source>
        <dbReference type="ARBA" id="ARBA00023157"/>
    </source>
</evidence>
<evidence type="ECO:0000313" key="8">
    <source>
        <dbReference type="EMBL" id="QGY80643.1"/>
    </source>
</evidence>
<dbReference type="Proteomes" id="UP000428803">
    <property type="component" value="Chromosome"/>
</dbReference>
<proteinExistence type="predicted"/>
<dbReference type="GO" id="GO:0016788">
    <property type="term" value="F:hydrolase activity, acting on ester bonds"/>
    <property type="evidence" value="ECO:0007669"/>
    <property type="project" value="InterPro"/>
</dbReference>
<dbReference type="Gene3D" id="1.10.575.10">
    <property type="entry name" value="P1 Nuclease"/>
    <property type="match status" value="1"/>
</dbReference>
<dbReference type="CDD" id="cd11010">
    <property type="entry name" value="S1-P1_nuclease"/>
    <property type="match status" value="1"/>
</dbReference>
<evidence type="ECO:0000256" key="4">
    <source>
        <dbReference type="ARBA" id="ARBA00022801"/>
    </source>
</evidence>
<evidence type="ECO:0000256" key="2">
    <source>
        <dbReference type="ARBA" id="ARBA00022723"/>
    </source>
</evidence>
<evidence type="ECO:0000256" key="6">
    <source>
        <dbReference type="ARBA" id="ARBA00023180"/>
    </source>
</evidence>
<dbReference type="GO" id="GO:0006308">
    <property type="term" value="P:DNA catabolic process"/>
    <property type="evidence" value="ECO:0007669"/>
    <property type="project" value="InterPro"/>
</dbReference>
<dbReference type="EMBL" id="CP035733">
    <property type="protein sequence ID" value="QGY80643.1"/>
    <property type="molecule type" value="Genomic_DNA"/>
</dbReference>
<dbReference type="GO" id="GO:0046872">
    <property type="term" value="F:metal ion binding"/>
    <property type="evidence" value="ECO:0007669"/>
    <property type="project" value="UniProtKB-KW"/>
</dbReference>
<keyword evidence="4" id="KW-0378">Hydrolase</keyword>
<keyword evidence="3" id="KW-0255">Endonuclease</keyword>
<evidence type="ECO:0000256" key="3">
    <source>
        <dbReference type="ARBA" id="ARBA00022759"/>
    </source>
</evidence>
<dbReference type="PANTHER" id="PTHR33146">
    <property type="entry name" value="ENDONUCLEASE 4"/>
    <property type="match status" value="1"/>
</dbReference>
<dbReference type="InterPro" id="IPR008947">
    <property type="entry name" value="PLipase_C/P1_nuclease_dom_sf"/>
</dbReference>
<reference evidence="9" key="1">
    <citation type="submission" date="2019-01" db="EMBL/GenBank/DDBJ databases">
        <title>Sphingorhabdus lacus sp.nov., isolated from an oligotrophic freshwater lake.</title>
        <authorList>
            <person name="Park M."/>
        </authorList>
    </citation>
    <scope>NUCLEOTIDE SEQUENCE [LARGE SCALE GENOMIC DNA]</scope>
    <source>
        <strain evidence="9">IMCC1753</strain>
    </source>
</reference>
<evidence type="ECO:0000313" key="9">
    <source>
        <dbReference type="Proteomes" id="UP000428803"/>
    </source>
</evidence>
<gene>
    <name evidence="8" type="ORF">EUU25_08425</name>
</gene>
<evidence type="ECO:0008006" key="10">
    <source>
        <dbReference type="Google" id="ProtNLM"/>
    </source>
</evidence>
<feature type="chain" id="PRO_5026071016" description="S1/P1 Nuclease" evidence="7">
    <location>
        <begin position="33"/>
        <end position="332"/>
    </location>
</feature>
<feature type="signal peptide" evidence="7">
    <location>
        <begin position="1"/>
        <end position="32"/>
    </location>
</feature>
<dbReference type="KEGG" id="slaa:EUU25_08425"/>
<dbReference type="GO" id="GO:0003676">
    <property type="term" value="F:nucleic acid binding"/>
    <property type="evidence" value="ECO:0007669"/>
    <property type="project" value="InterPro"/>
</dbReference>
<name>A0A6I6LE81_9SPHN</name>
<organism evidence="8 9">
    <name type="scientific">Sphingorhabdus lacus</name>
    <dbReference type="NCBI Taxonomy" id="392610"/>
    <lineage>
        <taxon>Bacteria</taxon>
        <taxon>Pseudomonadati</taxon>
        <taxon>Pseudomonadota</taxon>
        <taxon>Alphaproteobacteria</taxon>
        <taxon>Sphingomonadales</taxon>
        <taxon>Sphingomonadaceae</taxon>
        <taxon>Sphingorhabdus</taxon>
    </lineage>
</organism>
<keyword evidence="2" id="KW-0479">Metal-binding</keyword>
<dbReference type="Pfam" id="PF02265">
    <property type="entry name" value="S1-P1_nuclease"/>
    <property type="match status" value="1"/>
</dbReference>
<dbReference type="AlphaFoldDB" id="A0A6I6LE81"/>
<dbReference type="GO" id="GO:0004519">
    <property type="term" value="F:endonuclease activity"/>
    <property type="evidence" value="ECO:0007669"/>
    <property type="project" value="UniProtKB-KW"/>
</dbReference>
<dbReference type="PANTHER" id="PTHR33146:SF10">
    <property type="entry name" value="STRAND-SPECIFIC NUCLEASE, PUTATIVE-RELATED"/>
    <property type="match status" value="1"/>
</dbReference>
<evidence type="ECO:0000256" key="1">
    <source>
        <dbReference type="ARBA" id="ARBA00022722"/>
    </source>
</evidence>
<keyword evidence="1" id="KW-0540">Nuclease</keyword>
<sequence>MRALCGRTANMSIHVKLLAVLSACFFSASASAWSEETHMTTGAIAFDDLAANDPDVIAELEQILPAHPHYHELAARAAGLTGRNRTRKIFEWLARWPDDINGTEYEHRDWHYELRVVSGRTWLWPFRNGNASYAFNLNYDSLADRNAPARDRAIAIGWLIHIIGDIQQPLHAGHQMTGDFWLTDEAGSLAFVRKAEGGEPTNLHNYWDQILDIPNADGKVEGDRTSQYWSNRLVTLWPRERFGWPVYSGTPQEQFGQWLDESLHLARLVGYTGNYLMASSEAENAPLVSAQEIHVARELAKSRVTTGGYRIADVLRMAVGSGETKLSTSSTS</sequence>
<keyword evidence="6" id="KW-0325">Glycoprotein</keyword>
<keyword evidence="7" id="KW-0732">Signal</keyword>
<protein>
    <recommendedName>
        <fullName evidence="10">S1/P1 Nuclease</fullName>
    </recommendedName>
</protein>
<keyword evidence="5" id="KW-1015">Disulfide bond</keyword>
<dbReference type="SUPFAM" id="SSF48537">
    <property type="entry name" value="Phospholipase C/P1 nuclease"/>
    <property type="match status" value="1"/>
</dbReference>
<evidence type="ECO:0000256" key="7">
    <source>
        <dbReference type="SAM" id="SignalP"/>
    </source>
</evidence>
<accession>A0A6I6LE81</accession>
<dbReference type="InterPro" id="IPR003154">
    <property type="entry name" value="S1/P1nuclease"/>
</dbReference>